<dbReference type="PROSITE" id="PS50181">
    <property type="entry name" value="FBOX"/>
    <property type="match status" value="1"/>
</dbReference>
<accession>A0A8X7TBZ5</accession>
<dbReference type="Pfam" id="PF12937">
    <property type="entry name" value="F-box-like"/>
    <property type="match status" value="1"/>
</dbReference>
<proteinExistence type="predicted"/>
<dbReference type="SUPFAM" id="SSF81383">
    <property type="entry name" value="F-box domain"/>
    <property type="match status" value="1"/>
</dbReference>
<evidence type="ECO:0000259" key="1">
    <source>
        <dbReference type="PROSITE" id="PS50181"/>
    </source>
</evidence>
<dbReference type="Gene3D" id="3.80.10.10">
    <property type="entry name" value="Ribonuclease Inhibitor"/>
    <property type="match status" value="1"/>
</dbReference>
<dbReference type="SUPFAM" id="SSF52047">
    <property type="entry name" value="RNI-like"/>
    <property type="match status" value="1"/>
</dbReference>
<dbReference type="InterPro" id="IPR036047">
    <property type="entry name" value="F-box-like_dom_sf"/>
</dbReference>
<dbReference type="AlphaFoldDB" id="A0A8X7TBZ5"/>
<reference evidence="2" key="1">
    <citation type="submission" date="2020-03" db="EMBL/GenBank/DDBJ databases">
        <title>FDA dAtabase for Regulatory Grade micrObial Sequences (FDA-ARGOS): Supporting development and validation of Infectious Disease Dx tests.</title>
        <authorList>
            <person name="Campos J."/>
            <person name="Goldberg B."/>
            <person name="Tallon L."/>
            <person name="Sadzewicz L."/>
            <person name="Vavikolanu K."/>
            <person name="Mehta A."/>
            <person name="Aluvathingal J."/>
            <person name="Nadendla S."/>
            <person name="Nandy P."/>
            <person name="Geyer C."/>
            <person name="Yan Y."/>
            <person name="Sichtig H."/>
        </authorList>
    </citation>
    <scope>NUCLEOTIDE SEQUENCE [LARGE SCALE GENOMIC DNA]</scope>
    <source>
        <strain evidence="2">FDAARGOS_652</strain>
    </source>
</reference>
<feature type="domain" description="F-box" evidence="1">
    <location>
        <begin position="41"/>
        <end position="86"/>
    </location>
</feature>
<dbReference type="SMART" id="SM00256">
    <property type="entry name" value="FBOX"/>
    <property type="match status" value="1"/>
</dbReference>
<dbReference type="InterPro" id="IPR001810">
    <property type="entry name" value="F-box_dom"/>
</dbReference>
<gene>
    <name evidence="2" type="ORF">FOB60_003249</name>
</gene>
<sequence length="545" mass="62844">MEFFMLDRPVRCSRAPMLYGTTSSTPSDINSGPPIGNHLAKFDLTSLPLEIIDNILINLSQFDLLRLCRTCYKMHELCNPFLYHHIIIDPQFNIFANEYRLAGRTYINSSFNLKRFIKTFNKTSTDSNHVYSIHCKSLPESLNLHDHQLKQGLVQLFGKLRHLNSLIWLDDQFSIELLKLLPQKHLLNTLVLNLNFCSHLIDTDEDVKRGDISKFNFPNLINFQIKPFQNWSKLIQLIDVILINVNDAGQISKQLQELSFSGQFFATNVIETIFLDTSLQYLSSLTSLSLNDSTVTTFDAKNLSQMVDLSKLKFLQLRQIIEMGYDENLQRSFLIQLSSSLLCLRHLSLEIEEYRDTIAEFLLSIPPKLTSLDIFSTTEQPIELAQSIAKHNQLKKLSCKIYLSADDRLYNAPPEFYSALIPLNLTSLRICSTANIQGLVNLLSSQRKLKYLDIVGANHAGAPNLGFGMVHPTVYDEWYKVQHEVLFYLSSNSNMEYIRYDDCIFQCKPDISVNPRGDLNTWFEEQVRVFCTLGLPEKRRHSWYQ</sequence>
<dbReference type="InterPro" id="IPR032675">
    <property type="entry name" value="LRR_dom_sf"/>
</dbReference>
<dbReference type="CDD" id="cd09917">
    <property type="entry name" value="F-box_SF"/>
    <property type="match status" value="1"/>
</dbReference>
<evidence type="ECO:0000313" key="2">
    <source>
        <dbReference type="EMBL" id="KAF6052993.1"/>
    </source>
</evidence>
<protein>
    <submittedName>
        <fullName evidence="2">F-box-like family protein</fullName>
    </submittedName>
</protein>
<comment type="caution">
    <text evidence="2">The sequence shown here is derived from an EMBL/GenBank/DDBJ whole genome shotgun (WGS) entry which is preliminary data.</text>
</comment>
<organism evidence="2 3">
    <name type="scientific">Candida parapsilosis</name>
    <name type="common">Yeast</name>
    <dbReference type="NCBI Taxonomy" id="5480"/>
    <lineage>
        <taxon>Eukaryota</taxon>
        <taxon>Fungi</taxon>
        <taxon>Dikarya</taxon>
        <taxon>Ascomycota</taxon>
        <taxon>Saccharomycotina</taxon>
        <taxon>Pichiomycetes</taxon>
        <taxon>Debaryomycetaceae</taxon>
        <taxon>Candida/Lodderomyces clade</taxon>
        <taxon>Candida</taxon>
    </lineage>
</organism>
<name>A0A8X7TBZ5_CANPA</name>
<dbReference type="OrthoDB" id="4024240at2759"/>
<evidence type="ECO:0000313" key="3">
    <source>
        <dbReference type="Proteomes" id="UP000590412"/>
    </source>
</evidence>
<dbReference type="Proteomes" id="UP000590412">
    <property type="component" value="Unassembled WGS sequence"/>
</dbReference>
<dbReference type="EMBL" id="JABWAB010000004">
    <property type="protein sequence ID" value="KAF6052993.1"/>
    <property type="molecule type" value="Genomic_DNA"/>
</dbReference>